<evidence type="ECO:0000313" key="2">
    <source>
        <dbReference type="Proteomes" id="UP000305881"/>
    </source>
</evidence>
<organism evidence="1 2">
    <name type="scientific">Methylotuvimicrobium buryatense</name>
    <name type="common">Methylomicrobium buryatense</name>
    <dbReference type="NCBI Taxonomy" id="95641"/>
    <lineage>
        <taxon>Bacteria</taxon>
        <taxon>Pseudomonadati</taxon>
        <taxon>Pseudomonadota</taxon>
        <taxon>Gammaproteobacteria</taxon>
        <taxon>Methylococcales</taxon>
        <taxon>Methylococcaceae</taxon>
        <taxon>Methylotuvimicrobium</taxon>
    </lineage>
</organism>
<gene>
    <name evidence="1" type="ORF">EQU24_10975</name>
</gene>
<dbReference type="KEGG" id="mbur:EQU24_10975"/>
<dbReference type="RefSeq" id="WP_017839461.1">
    <property type="nucleotide sequence ID" value="NZ_CP035467.1"/>
</dbReference>
<dbReference type="Proteomes" id="UP000305881">
    <property type="component" value="Chromosome"/>
</dbReference>
<evidence type="ECO:0000313" key="1">
    <source>
        <dbReference type="EMBL" id="QCW82701.1"/>
    </source>
</evidence>
<dbReference type="OrthoDB" id="5177801at2"/>
<dbReference type="EMBL" id="CP035467">
    <property type="protein sequence ID" value="QCW82701.1"/>
    <property type="molecule type" value="Genomic_DNA"/>
</dbReference>
<proteinExistence type="predicted"/>
<protein>
    <submittedName>
        <fullName evidence="1">Uncharacterized protein</fullName>
    </submittedName>
</protein>
<dbReference type="AlphaFoldDB" id="A0A4P9UQX5"/>
<accession>A0A4P9UQX5</accession>
<dbReference type="STRING" id="675511.GCA_000341735_00837"/>
<reference evidence="2" key="1">
    <citation type="journal article" date="2019" name="J. Bacteriol.">
        <title>A Mutagenic Screen Identifies a TonB-Dependent Receptor Required for the Lanthanide Metal Switch in the Type I Methanotroph 'Methylotuvimicrobium buryatense' 5GB1C.</title>
        <authorList>
            <person name="Groom J.D."/>
            <person name="Ford S.M."/>
            <person name="Pesesky M.W."/>
            <person name="Lidstrom M.E."/>
        </authorList>
    </citation>
    <scope>NUCLEOTIDE SEQUENCE [LARGE SCALE GENOMIC DNA]</scope>
    <source>
        <strain evidence="2">5GB1C</strain>
    </source>
</reference>
<sequence>MSEQIRVKYRRLFEVKVLHHYWLDDGATVFDSIADPLKIQQRLSSYDVRTFLEIRPTPKTEKQLKAYRAILINSTLGVIAAVPEEAVIASDALFEFAVIVRNPAFINYTALTLRRQRIIDFFDAELGKRYLYKENVPVLSNLTGASRGAGDDEVLFLSKEFPAIANDDPVEAIGLSGNALTQLIADQPGDLLHTITDQAGLWPVYVHQGDVPVMAVPEMEGAVFRGIALDSNLPKDVFALIRLHAERPGDSRFSLIDSQGRAKQPPPSFHVRLKNRSTFWHYLNQNNGSLEFETAEPLPSTYFGNAGNRRKPSENSVKPVLSGDRVIKLVSEIYE</sequence>
<name>A0A4P9UQX5_METBY</name>
<keyword evidence="2" id="KW-1185">Reference proteome</keyword>